<dbReference type="Proteomes" id="UP001258017">
    <property type="component" value="Unassembled WGS sequence"/>
</dbReference>
<evidence type="ECO:0000313" key="2">
    <source>
        <dbReference type="EMBL" id="KAK2578892.1"/>
    </source>
</evidence>
<feature type="region of interest" description="Disordered" evidence="1">
    <location>
        <begin position="102"/>
        <end position="279"/>
    </location>
</feature>
<organism evidence="2 3">
    <name type="scientific">Odynerus spinipes</name>
    <dbReference type="NCBI Taxonomy" id="1348599"/>
    <lineage>
        <taxon>Eukaryota</taxon>
        <taxon>Metazoa</taxon>
        <taxon>Ecdysozoa</taxon>
        <taxon>Arthropoda</taxon>
        <taxon>Hexapoda</taxon>
        <taxon>Insecta</taxon>
        <taxon>Pterygota</taxon>
        <taxon>Neoptera</taxon>
        <taxon>Endopterygota</taxon>
        <taxon>Hymenoptera</taxon>
        <taxon>Apocrita</taxon>
        <taxon>Aculeata</taxon>
        <taxon>Vespoidea</taxon>
        <taxon>Vespidae</taxon>
        <taxon>Eumeninae</taxon>
        <taxon>Odynerus</taxon>
    </lineage>
</organism>
<feature type="compositionally biased region" description="Low complexity" evidence="1">
    <location>
        <begin position="268"/>
        <end position="279"/>
    </location>
</feature>
<dbReference type="AlphaFoldDB" id="A0AAD9RFM6"/>
<feature type="compositionally biased region" description="Basic and acidic residues" evidence="1">
    <location>
        <begin position="102"/>
        <end position="115"/>
    </location>
</feature>
<reference evidence="2" key="1">
    <citation type="submission" date="2021-08" db="EMBL/GenBank/DDBJ databases">
        <authorList>
            <person name="Misof B."/>
            <person name="Oliver O."/>
            <person name="Podsiadlowski L."/>
            <person name="Donath A."/>
            <person name="Peters R."/>
            <person name="Mayer C."/>
            <person name="Rust J."/>
            <person name="Gunkel S."/>
            <person name="Lesny P."/>
            <person name="Martin S."/>
            <person name="Oeyen J.P."/>
            <person name="Petersen M."/>
            <person name="Panagiotis P."/>
            <person name="Wilbrandt J."/>
            <person name="Tanja T."/>
        </authorList>
    </citation>
    <scope>NUCLEOTIDE SEQUENCE</scope>
    <source>
        <strain evidence="2">GBR_01_08_01A</strain>
        <tissue evidence="2">Thorax + abdomen</tissue>
    </source>
</reference>
<feature type="compositionally biased region" description="Low complexity" evidence="1">
    <location>
        <begin position="218"/>
        <end position="231"/>
    </location>
</feature>
<feature type="compositionally biased region" description="Polar residues" evidence="1">
    <location>
        <begin position="353"/>
        <end position="363"/>
    </location>
</feature>
<keyword evidence="3" id="KW-1185">Reference proteome</keyword>
<evidence type="ECO:0000313" key="3">
    <source>
        <dbReference type="Proteomes" id="UP001258017"/>
    </source>
</evidence>
<feature type="compositionally biased region" description="Polar residues" evidence="1">
    <location>
        <begin position="331"/>
        <end position="340"/>
    </location>
</feature>
<feature type="region of interest" description="Disordered" evidence="1">
    <location>
        <begin position="555"/>
        <end position="590"/>
    </location>
</feature>
<dbReference type="EMBL" id="JAIFRP010000142">
    <property type="protein sequence ID" value="KAK2578892.1"/>
    <property type="molecule type" value="Genomic_DNA"/>
</dbReference>
<protein>
    <submittedName>
        <fullName evidence="2">Uncharacterized protein</fullName>
    </submittedName>
</protein>
<gene>
    <name evidence="2" type="ORF">KPH14_009757</name>
</gene>
<name>A0AAD9RFM6_9HYME</name>
<comment type="caution">
    <text evidence="2">The sequence shown here is derived from an EMBL/GenBank/DDBJ whole genome shotgun (WGS) entry which is preliminary data.</text>
</comment>
<reference evidence="2" key="2">
    <citation type="journal article" date="2023" name="Commun. Biol.">
        <title>Intrasexual cuticular hydrocarbon dimorphism in a wasp sheds light on hydrocarbon biosynthesis genes in Hymenoptera.</title>
        <authorList>
            <person name="Moris V.C."/>
            <person name="Podsiadlowski L."/>
            <person name="Martin S."/>
            <person name="Oeyen J.P."/>
            <person name="Donath A."/>
            <person name="Petersen M."/>
            <person name="Wilbrandt J."/>
            <person name="Misof B."/>
            <person name="Liedtke D."/>
            <person name="Thamm M."/>
            <person name="Scheiner R."/>
            <person name="Schmitt T."/>
            <person name="Niehuis O."/>
        </authorList>
    </citation>
    <scope>NUCLEOTIDE SEQUENCE</scope>
    <source>
        <strain evidence="2">GBR_01_08_01A</strain>
    </source>
</reference>
<feature type="compositionally biased region" description="Basic and acidic residues" evidence="1">
    <location>
        <begin position="180"/>
        <end position="206"/>
    </location>
</feature>
<feature type="region of interest" description="Disordered" evidence="1">
    <location>
        <begin position="309"/>
        <end position="363"/>
    </location>
</feature>
<sequence length="590" mass="61423">MVFQVLPDGGSFLKLMQVKLGYVEQSRNVISNRAIFKNRFRVVRATYSESGRKTICALLLLLAVVGSYGQFFPFGRDRNTEGLAEYKAEYYEPVRIVKRAADDKTGTKSSDDAKDAGGTTESSTTPKSTKSDSGTTTTTVTPASSSKTTPKPTDATTEPSTEATTKSTSSKPLLASRSAFENKDNPSSKPSDNGKKPESLGNEKEPSVAPRKSPDNETPSSSTGSNPTGPNVGSAFQQTGDPFPGYNSIPSYGPNYAFTSTNHGPGGSASASAGSFASAGGFPSNPGFPSFDSRGAFVGGYPNYNPNGYAPGNSWPTNPRKPTNDVPQDKPVTNSRSNFDTNDKPANDVSPAYNPNSLGFNTPQNFPGRSFGGPYTPNFDYPAASSVQGPNYAWTNSGPGFSGAAAGAFAGSAGAPTFGSRGAFPDNNARAGFPDNSAYVPGAVDPGFGFSHPVFGSSFDDSFAIHQRIMEEHFRNIQAQIDAHHRAIQEANKLGSDGAGSSEPGVHSAIAGISLGPRGGFQMGQISPAAPGIESRFADDLPPISGGNVGVFASSSSSSMTGPDGKTIAHKSATTGVNDNGKISFRTVQD</sequence>
<proteinExistence type="predicted"/>
<accession>A0AAD9RFM6</accession>
<evidence type="ECO:0000256" key="1">
    <source>
        <dbReference type="SAM" id="MobiDB-lite"/>
    </source>
</evidence>
<feature type="compositionally biased region" description="Low complexity" evidence="1">
    <location>
        <begin position="118"/>
        <end position="172"/>
    </location>
</feature>